<evidence type="ECO:0000256" key="4">
    <source>
        <dbReference type="SAM" id="SignalP"/>
    </source>
</evidence>
<dbReference type="AlphaFoldDB" id="A0A8C0KNN9"/>
<dbReference type="Pfam" id="PF00074">
    <property type="entry name" value="RnaseA"/>
    <property type="match status" value="1"/>
</dbReference>
<evidence type="ECO:0000256" key="2">
    <source>
        <dbReference type="ARBA" id="ARBA00022525"/>
    </source>
</evidence>
<keyword evidence="4" id="KW-0732">Signal</keyword>
<evidence type="ECO:0000313" key="7">
    <source>
        <dbReference type="Proteomes" id="UP000694391"/>
    </source>
</evidence>
<dbReference type="PANTHER" id="PTHR16788">
    <property type="entry name" value="EPIDIDYMAL SECRETORY PROTEIN E3 ALPHA"/>
    <property type="match status" value="1"/>
</dbReference>
<dbReference type="GeneID" id="112654732"/>
<dbReference type="InterPro" id="IPR042402">
    <property type="entry name" value="EDDM3A/EDDM3B"/>
</dbReference>
<dbReference type="InterPro" id="IPR023412">
    <property type="entry name" value="RNaseA_domain"/>
</dbReference>
<sequence length="162" mass="19176">MLSCLLPVSVQVALAAEMASCLPMLGPLVALLFALCGLLVHSQNLSWRAFMEQHYLSTSWKFSDYKCNNLMREREAPEDRKDHIFIYTLWHKIEHICLRKWRDPYRNVYIWAQHPFLILQCYHKKNRKGYREHSSYSYVEFHCGGNGYVDGIEDIRVVHIKK</sequence>
<keyword evidence="2" id="KW-0964">Secreted</keyword>
<dbReference type="GeneTree" id="ENSGT00390000004706"/>
<dbReference type="Proteomes" id="UP000694391">
    <property type="component" value="Unplaced"/>
</dbReference>
<evidence type="ECO:0000313" key="6">
    <source>
        <dbReference type="Ensembl" id="ENSCAFP00020017993.1"/>
    </source>
</evidence>
<dbReference type="Ensembl" id="ENSCAFT00020020872.1">
    <property type="protein sequence ID" value="ENSCAFP00020017993.1"/>
    <property type="gene ID" value="ENSCAFG00020014402.1"/>
</dbReference>
<dbReference type="InterPro" id="IPR036816">
    <property type="entry name" value="RNaseA-like_dom_sf"/>
</dbReference>
<dbReference type="Gene3D" id="3.10.130.10">
    <property type="entry name" value="Ribonuclease A-like domain"/>
    <property type="match status" value="1"/>
</dbReference>
<keyword evidence="3" id="KW-0472">Membrane</keyword>
<dbReference type="GO" id="GO:0005576">
    <property type="term" value="C:extracellular region"/>
    <property type="evidence" value="ECO:0007669"/>
    <property type="project" value="UniProtKB-SubCell"/>
</dbReference>
<evidence type="ECO:0000256" key="1">
    <source>
        <dbReference type="ARBA" id="ARBA00004613"/>
    </source>
</evidence>
<reference evidence="6" key="1">
    <citation type="submission" date="2025-08" db="UniProtKB">
        <authorList>
            <consortium name="Ensembl"/>
        </authorList>
    </citation>
    <scope>IDENTIFICATION</scope>
</reference>
<feature type="domain" description="Ribonuclease A-domain" evidence="5">
    <location>
        <begin position="48"/>
        <end position="144"/>
    </location>
</feature>
<dbReference type="KEGG" id="clud:112654732"/>
<name>A0A8C0KNN9_CANLU</name>
<organism evidence="6 7">
    <name type="scientific">Canis lupus dingo</name>
    <name type="common">dingo</name>
    <dbReference type="NCBI Taxonomy" id="286419"/>
    <lineage>
        <taxon>Eukaryota</taxon>
        <taxon>Metazoa</taxon>
        <taxon>Chordata</taxon>
        <taxon>Craniata</taxon>
        <taxon>Vertebrata</taxon>
        <taxon>Euteleostomi</taxon>
        <taxon>Mammalia</taxon>
        <taxon>Eutheria</taxon>
        <taxon>Laurasiatheria</taxon>
        <taxon>Carnivora</taxon>
        <taxon>Caniformia</taxon>
        <taxon>Canidae</taxon>
        <taxon>Canis</taxon>
    </lineage>
</organism>
<keyword evidence="3" id="KW-1133">Transmembrane helix</keyword>
<feature type="chain" id="PRO_5034473700" evidence="4">
    <location>
        <begin position="16"/>
        <end position="162"/>
    </location>
</feature>
<feature type="signal peptide" evidence="4">
    <location>
        <begin position="1"/>
        <end position="15"/>
    </location>
</feature>
<accession>A0A8C0KNN9</accession>
<keyword evidence="3" id="KW-0812">Transmembrane</keyword>
<proteinExistence type="predicted"/>
<evidence type="ECO:0000256" key="3">
    <source>
        <dbReference type="SAM" id="Phobius"/>
    </source>
</evidence>
<feature type="transmembrane region" description="Helical" evidence="3">
    <location>
        <begin position="25"/>
        <end position="41"/>
    </location>
</feature>
<dbReference type="SUPFAM" id="SSF54076">
    <property type="entry name" value="RNase A-like"/>
    <property type="match status" value="1"/>
</dbReference>
<gene>
    <name evidence="6" type="primary">LOC112654732</name>
</gene>
<comment type="subcellular location">
    <subcellularLocation>
        <location evidence="1">Secreted</location>
    </subcellularLocation>
</comment>
<evidence type="ECO:0000259" key="5">
    <source>
        <dbReference type="Pfam" id="PF00074"/>
    </source>
</evidence>
<reference evidence="6" key="2">
    <citation type="submission" date="2025-09" db="UniProtKB">
        <authorList>
            <consortium name="Ensembl"/>
        </authorList>
    </citation>
    <scope>IDENTIFICATION</scope>
</reference>
<dbReference type="PANTHER" id="PTHR16788:SF0">
    <property type="entry name" value="EPIDIDYMAL SECRETORY PROTEIN E3-BETA"/>
    <property type="match status" value="1"/>
</dbReference>
<keyword evidence="7" id="KW-1185">Reference proteome</keyword>
<protein>
    <submittedName>
        <fullName evidence="6">Epididymal protein 3B</fullName>
    </submittedName>
</protein>
<dbReference type="RefSeq" id="XP_025295119.1">
    <property type="nucleotide sequence ID" value="XM_025439334.3"/>
</dbReference>